<evidence type="ECO:0000256" key="1">
    <source>
        <dbReference type="ARBA" id="ARBA00008682"/>
    </source>
</evidence>
<dbReference type="EMBL" id="CP136894">
    <property type="protein sequence ID" value="WOL08674.1"/>
    <property type="molecule type" value="Genomic_DNA"/>
</dbReference>
<dbReference type="Proteomes" id="UP001327560">
    <property type="component" value="Chromosome 5"/>
</dbReference>
<feature type="chain" id="PRO_5042907014" evidence="6">
    <location>
        <begin position="28"/>
        <end position="374"/>
    </location>
</feature>
<comment type="similarity">
    <text evidence="1">Belongs to the glycosyl hydrolase 18 family. Chitinase class V subfamily.</text>
</comment>
<evidence type="ECO:0000313" key="9">
    <source>
        <dbReference type="Proteomes" id="UP001327560"/>
    </source>
</evidence>
<dbReference type="CDD" id="cd02879">
    <property type="entry name" value="GH18_plant_chitinase_class_V"/>
    <property type="match status" value="1"/>
</dbReference>
<keyword evidence="9" id="KW-1185">Reference proteome</keyword>
<name>A0AAQ3KHQ0_9LILI</name>
<evidence type="ECO:0000256" key="3">
    <source>
        <dbReference type="ARBA" id="ARBA00022801"/>
    </source>
</evidence>
<evidence type="ECO:0000256" key="6">
    <source>
        <dbReference type="SAM" id="SignalP"/>
    </source>
</evidence>
<evidence type="ECO:0000259" key="7">
    <source>
        <dbReference type="PROSITE" id="PS51910"/>
    </source>
</evidence>
<gene>
    <name evidence="8" type="ORF">Cni_G17427</name>
</gene>
<keyword evidence="4" id="KW-0325">Glycoprotein</keyword>
<dbReference type="GO" id="GO:0008061">
    <property type="term" value="F:chitin binding"/>
    <property type="evidence" value="ECO:0007669"/>
    <property type="project" value="InterPro"/>
</dbReference>
<organism evidence="8 9">
    <name type="scientific">Canna indica</name>
    <name type="common">Indian-shot</name>
    <dbReference type="NCBI Taxonomy" id="4628"/>
    <lineage>
        <taxon>Eukaryota</taxon>
        <taxon>Viridiplantae</taxon>
        <taxon>Streptophyta</taxon>
        <taxon>Embryophyta</taxon>
        <taxon>Tracheophyta</taxon>
        <taxon>Spermatophyta</taxon>
        <taxon>Magnoliopsida</taxon>
        <taxon>Liliopsida</taxon>
        <taxon>Zingiberales</taxon>
        <taxon>Cannaceae</taxon>
        <taxon>Canna</taxon>
    </lineage>
</organism>
<accession>A0AAQ3KHQ0</accession>
<dbReference type="SMART" id="SM00636">
    <property type="entry name" value="Glyco_18"/>
    <property type="match status" value="1"/>
</dbReference>
<dbReference type="InterPro" id="IPR050314">
    <property type="entry name" value="Glycosyl_Hydrlase_18"/>
</dbReference>
<evidence type="ECO:0000313" key="8">
    <source>
        <dbReference type="EMBL" id="WOL08674.1"/>
    </source>
</evidence>
<dbReference type="Gene3D" id="3.20.20.80">
    <property type="entry name" value="Glycosidases"/>
    <property type="match status" value="1"/>
</dbReference>
<dbReference type="SUPFAM" id="SSF51445">
    <property type="entry name" value="(Trans)glycosidases"/>
    <property type="match status" value="1"/>
</dbReference>
<evidence type="ECO:0000256" key="2">
    <source>
        <dbReference type="ARBA" id="ARBA00022729"/>
    </source>
</evidence>
<keyword evidence="3" id="KW-0378">Hydrolase</keyword>
<dbReference type="AlphaFoldDB" id="A0AAQ3KHQ0"/>
<dbReference type="GO" id="GO:0005576">
    <property type="term" value="C:extracellular region"/>
    <property type="evidence" value="ECO:0007669"/>
    <property type="project" value="TreeGrafter"/>
</dbReference>
<dbReference type="Gene3D" id="3.10.50.10">
    <property type="match status" value="1"/>
</dbReference>
<sequence length="374" mass="40620">MAGRERNAILFFSATFFFTFMAASSSSAPIKAGYWPTWTVSYSPPSSIDLSLFTHVFYAFVQVDSATFQLNVTAADDRLLKDFSAAIHAHGSPVKALLSIGGGDSDSAFAALAAGPDTRSAFIESTIAVARRYGLEGLDLDWEFPKDDKEMADFGKLLLEWNAAAASEAAATGRPRLLLTAAVYFAPRFFLSRTPQSYPAKQMAVALDWINAMCYDFHGSWDTTATGEHAALYDPRSNISTSYGLKSWIAAGMPAAKVAMGMPMYGRTWRLSDPSQHGVGAPAAGVGLGEKGVLIYAKVVEFNRNNSATVVHDEATVAAYSYAGTSWVGYDDPWSVTRKVEYARQLGIGGYFFWAIGYDDGWNLTGTAWRAWGY</sequence>
<proteinExistence type="inferred from homology"/>
<dbReference type="InterPro" id="IPR017853">
    <property type="entry name" value="GH"/>
</dbReference>
<dbReference type="GO" id="GO:0004568">
    <property type="term" value="F:chitinase activity"/>
    <property type="evidence" value="ECO:0007669"/>
    <property type="project" value="TreeGrafter"/>
</dbReference>
<protein>
    <submittedName>
        <fullName evidence="8">Acidic mammalian chitinase-like</fullName>
    </submittedName>
</protein>
<dbReference type="GO" id="GO:0006032">
    <property type="term" value="P:chitin catabolic process"/>
    <property type="evidence" value="ECO:0007669"/>
    <property type="project" value="TreeGrafter"/>
</dbReference>
<dbReference type="InterPro" id="IPR011583">
    <property type="entry name" value="Chitinase_II/V-like_cat"/>
</dbReference>
<reference evidence="8 9" key="1">
    <citation type="submission" date="2023-10" db="EMBL/GenBank/DDBJ databases">
        <title>Chromosome-scale genome assembly provides insights into flower coloration mechanisms of Canna indica.</title>
        <authorList>
            <person name="Li C."/>
        </authorList>
    </citation>
    <scope>NUCLEOTIDE SEQUENCE [LARGE SCALE GENOMIC DNA]</scope>
    <source>
        <tissue evidence="8">Flower</tissue>
    </source>
</reference>
<dbReference type="InterPro" id="IPR029070">
    <property type="entry name" value="Chitinase_insertion_sf"/>
</dbReference>
<dbReference type="GO" id="GO:0005975">
    <property type="term" value="P:carbohydrate metabolic process"/>
    <property type="evidence" value="ECO:0007669"/>
    <property type="project" value="InterPro"/>
</dbReference>
<dbReference type="Pfam" id="PF00704">
    <property type="entry name" value="Glyco_hydro_18"/>
    <property type="match status" value="1"/>
</dbReference>
<evidence type="ECO:0000256" key="4">
    <source>
        <dbReference type="ARBA" id="ARBA00023180"/>
    </source>
</evidence>
<dbReference type="InterPro" id="IPR001223">
    <property type="entry name" value="Glyco_hydro18_cat"/>
</dbReference>
<dbReference type="FunFam" id="3.10.50.10:FF:000003">
    <property type="entry name" value="Class V chitinase CHIT5b"/>
    <property type="match status" value="1"/>
</dbReference>
<dbReference type="PANTHER" id="PTHR11177">
    <property type="entry name" value="CHITINASE"/>
    <property type="match status" value="1"/>
</dbReference>
<dbReference type="SUPFAM" id="SSF54556">
    <property type="entry name" value="Chitinase insertion domain"/>
    <property type="match status" value="1"/>
</dbReference>
<dbReference type="PROSITE" id="PS51910">
    <property type="entry name" value="GH18_2"/>
    <property type="match status" value="1"/>
</dbReference>
<keyword evidence="2 6" id="KW-0732">Signal</keyword>
<feature type="domain" description="GH18" evidence="7">
    <location>
        <begin position="29"/>
        <end position="374"/>
    </location>
</feature>
<dbReference type="PANTHER" id="PTHR11177:SF317">
    <property type="entry name" value="CHITINASE 12-RELATED"/>
    <property type="match status" value="1"/>
</dbReference>
<keyword evidence="5" id="KW-0326">Glycosidase</keyword>
<feature type="signal peptide" evidence="6">
    <location>
        <begin position="1"/>
        <end position="27"/>
    </location>
</feature>
<evidence type="ECO:0000256" key="5">
    <source>
        <dbReference type="ARBA" id="ARBA00023295"/>
    </source>
</evidence>